<name>A0A9X4AK20_9BACI</name>
<protein>
    <submittedName>
        <fullName evidence="1">DinB family protein</fullName>
    </submittedName>
</protein>
<dbReference type="Gene3D" id="1.20.120.450">
    <property type="entry name" value="dinb family like domain"/>
    <property type="match status" value="1"/>
</dbReference>
<sequence>MRLLEIAKNQFYLSFSMLEQMIDMCPDDLWYEQKDGFVFWQQLLHALTGMNFWFRLDNETFIEPFENKKVYPELQHVAEDPLSRQELFSYKEEVKATVEAYFANKDDAWLQKRSVVFKSLTNLDIIFGQVRHVQHHVGYCNSILREHNKGVVKWLDYYGEKKGMVPIHR</sequence>
<gene>
    <name evidence="1" type="ORF">NC661_11525</name>
</gene>
<reference evidence="1" key="1">
    <citation type="submission" date="2022-06" db="EMBL/GenBank/DDBJ databases">
        <title>Aquibacillus sp. a new bacterium isolated from soil saline samples.</title>
        <authorList>
            <person name="Galisteo C."/>
            <person name="De La Haba R."/>
            <person name="Sanchez-Porro C."/>
            <person name="Ventosa A."/>
        </authorList>
    </citation>
    <scope>NUCLEOTIDE SEQUENCE</scope>
    <source>
        <strain evidence="1">JCM 12387</strain>
    </source>
</reference>
<proteinExistence type="predicted"/>
<dbReference type="InterPro" id="IPR034660">
    <property type="entry name" value="DinB/YfiT-like"/>
</dbReference>
<comment type="caution">
    <text evidence="1">The sequence shown here is derived from an EMBL/GenBank/DDBJ whole genome shotgun (WGS) entry which is preliminary data.</text>
</comment>
<evidence type="ECO:0000313" key="2">
    <source>
        <dbReference type="Proteomes" id="UP001145072"/>
    </source>
</evidence>
<dbReference type="Proteomes" id="UP001145072">
    <property type="component" value="Unassembled WGS sequence"/>
</dbReference>
<accession>A0A9X4AK20</accession>
<dbReference type="SUPFAM" id="SSF109854">
    <property type="entry name" value="DinB/YfiT-like putative metalloenzymes"/>
    <property type="match status" value="1"/>
</dbReference>
<dbReference type="EMBL" id="JAMQJZ010000008">
    <property type="protein sequence ID" value="MDC3421000.1"/>
    <property type="molecule type" value="Genomic_DNA"/>
</dbReference>
<evidence type="ECO:0000313" key="1">
    <source>
        <dbReference type="EMBL" id="MDC3421000.1"/>
    </source>
</evidence>
<dbReference type="AlphaFoldDB" id="A0A9X4AK20"/>
<dbReference type="RefSeq" id="WP_259867539.1">
    <property type="nucleotide sequence ID" value="NZ_JAMQJZ010000008.1"/>
</dbReference>
<keyword evidence="2" id="KW-1185">Reference proteome</keyword>
<organism evidence="1 2">
    <name type="scientific">Aquibacillus koreensis</name>
    <dbReference type="NCBI Taxonomy" id="279446"/>
    <lineage>
        <taxon>Bacteria</taxon>
        <taxon>Bacillati</taxon>
        <taxon>Bacillota</taxon>
        <taxon>Bacilli</taxon>
        <taxon>Bacillales</taxon>
        <taxon>Bacillaceae</taxon>
        <taxon>Aquibacillus</taxon>
    </lineage>
</organism>